<dbReference type="Gene3D" id="3.40.190.10">
    <property type="entry name" value="Periplasmic binding protein-like II"/>
    <property type="match status" value="2"/>
</dbReference>
<evidence type="ECO:0000313" key="2">
    <source>
        <dbReference type="EMBL" id="ARU47645.1"/>
    </source>
</evidence>
<dbReference type="PANTHER" id="PTHR35841">
    <property type="entry name" value="PHOSPHONATES-BINDING PERIPLASMIC PROTEIN"/>
    <property type="match status" value="1"/>
</dbReference>
<evidence type="ECO:0000313" key="3">
    <source>
        <dbReference type="Proteomes" id="UP000196005"/>
    </source>
</evidence>
<dbReference type="KEGG" id="suls:Sdiek1_0469"/>
<protein>
    <recommendedName>
        <fullName evidence="4">Phosphate-import protein PhnD</fullName>
    </recommendedName>
</protein>
<keyword evidence="1" id="KW-0732">Signal</keyword>
<dbReference type="Pfam" id="PF12974">
    <property type="entry name" value="Phosphonate-bd"/>
    <property type="match status" value="1"/>
</dbReference>
<dbReference type="EMBL" id="CP021416">
    <property type="protein sequence ID" value="ARU47645.1"/>
    <property type="molecule type" value="Genomic_DNA"/>
</dbReference>
<accession>A0A1Y0HJX5</accession>
<reference evidence="3" key="1">
    <citation type="submission" date="2017-05" db="EMBL/GenBank/DDBJ databases">
        <title>Dechlorination kinetics govern the competition between two new strains of the genus Sulfurospirillum.</title>
        <authorList>
            <person name="Buttet G.F."/>
            <person name="Murray A.M."/>
            <person name="Goris T."/>
            <person name="Burion M."/>
            <person name="Lin B."/>
            <person name="Rolle M."/>
            <person name="Maillard J."/>
        </authorList>
    </citation>
    <scope>NUCLEOTIDE SEQUENCE [LARGE SCALE GENOMIC DNA]</scope>
    <source>
        <strain evidence="3">SL2-1</strain>
    </source>
</reference>
<feature type="signal peptide" evidence="1">
    <location>
        <begin position="1"/>
        <end position="20"/>
    </location>
</feature>
<feature type="chain" id="PRO_5012959852" description="Phosphate-import protein PhnD" evidence="1">
    <location>
        <begin position="21"/>
        <end position="280"/>
    </location>
</feature>
<evidence type="ECO:0000256" key="1">
    <source>
        <dbReference type="SAM" id="SignalP"/>
    </source>
</evidence>
<evidence type="ECO:0008006" key="4">
    <source>
        <dbReference type="Google" id="ProtNLM"/>
    </source>
</evidence>
<sequence>MLFKRITIILFCFSSFFLVAAENAPYTFGVLAQRNALLTAQYWNPILTYVSSKSGVPLILKVARTAPESNLAIQKGSYDFVYSNTIFSPKMAEANYQVILRPRDRAITGQIVTLADSSLYTLQDIAGKEVGFPSLTAFIGYAVPMDYLQHQSINVNPVFGGNQEGIMAQLKVGKVMVAAVNNQVMSAYARRENISYRVLWESEKFLNIPISVHPRIPKDAVQAIQNAFVQMNSDPEGLKILEASAKLIAQDSPLGFINSSAKEYQSYRDFYAHSFIKKKP</sequence>
<dbReference type="OrthoDB" id="5343002at2"/>
<dbReference type="PANTHER" id="PTHR35841:SF1">
    <property type="entry name" value="PHOSPHONATES-BINDING PERIPLASMIC PROTEIN"/>
    <property type="match status" value="1"/>
</dbReference>
<dbReference type="RefSeq" id="WP_087437714.1">
    <property type="nucleotide sequence ID" value="NZ_CP021416.1"/>
</dbReference>
<dbReference type="Proteomes" id="UP000196005">
    <property type="component" value="Chromosome"/>
</dbReference>
<name>A0A1Y0HJX5_9BACT</name>
<dbReference type="SUPFAM" id="SSF53850">
    <property type="entry name" value="Periplasmic binding protein-like II"/>
    <property type="match status" value="1"/>
</dbReference>
<proteinExistence type="predicted"/>
<keyword evidence="3" id="KW-1185">Reference proteome</keyword>
<gene>
    <name evidence="2" type="ORF">Sdiek1_0469</name>
</gene>
<organism evidence="2 3">
    <name type="scientific">Sulfurospirillum diekertiae</name>
    <dbReference type="NCBI Taxonomy" id="1854492"/>
    <lineage>
        <taxon>Bacteria</taxon>
        <taxon>Pseudomonadati</taxon>
        <taxon>Campylobacterota</taxon>
        <taxon>Epsilonproteobacteria</taxon>
        <taxon>Campylobacterales</taxon>
        <taxon>Sulfurospirillaceae</taxon>
        <taxon>Sulfurospirillum</taxon>
    </lineage>
</organism>
<dbReference type="AlphaFoldDB" id="A0A1Y0HJX5"/>